<proteinExistence type="predicted"/>
<organism evidence="1 2">
    <name type="scientific">Araneus ventricosus</name>
    <name type="common">Orbweaver spider</name>
    <name type="synonym">Epeira ventricosa</name>
    <dbReference type="NCBI Taxonomy" id="182803"/>
    <lineage>
        <taxon>Eukaryota</taxon>
        <taxon>Metazoa</taxon>
        <taxon>Ecdysozoa</taxon>
        <taxon>Arthropoda</taxon>
        <taxon>Chelicerata</taxon>
        <taxon>Arachnida</taxon>
        <taxon>Araneae</taxon>
        <taxon>Araneomorphae</taxon>
        <taxon>Entelegynae</taxon>
        <taxon>Araneoidea</taxon>
        <taxon>Araneidae</taxon>
        <taxon>Araneus</taxon>
    </lineage>
</organism>
<comment type="caution">
    <text evidence="1">The sequence shown here is derived from an EMBL/GenBank/DDBJ whole genome shotgun (WGS) entry which is preliminary data.</text>
</comment>
<reference evidence="1 2" key="1">
    <citation type="journal article" date="2019" name="Sci. Rep.">
        <title>Orb-weaving spider Araneus ventricosus genome elucidates the spidroin gene catalogue.</title>
        <authorList>
            <person name="Kono N."/>
            <person name="Nakamura H."/>
            <person name="Ohtoshi R."/>
            <person name="Moran D.A.P."/>
            <person name="Shinohara A."/>
            <person name="Yoshida Y."/>
            <person name="Fujiwara M."/>
            <person name="Mori M."/>
            <person name="Tomita M."/>
            <person name="Arakawa K."/>
        </authorList>
    </citation>
    <scope>NUCLEOTIDE SEQUENCE [LARGE SCALE GENOMIC DNA]</scope>
</reference>
<accession>A0A4Y2B3F8</accession>
<name>A0A4Y2B3F8_ARAVE</name>
<dbReference type="Proteomes" id="UP000499080">
    <property type="component" value="Unassembled WGS sequence"/>
</dbReference>
<evidence type="ECO:0000313" key="2">
    <source>
        <dbReference type="Proteomes" id="UP000499080"/>
    </source>
</evidence>
<dbReference type="AlphaFoldDB" id="A0A4Y2B3F8"/>
<dbReference type="EMBL" id="BGPR01000051">
    <property type="protein sequence ID" value="GBL86891.1"/>
    <property type="molecule type" value="Genomic_DNA"/>
</dbReference>
<keyword evidence="2" id="KW-1185">Reference proteome</keyword>
<protein>
    <submittedName>
        <fullName evidence="1">Uncharacterized protein</fullName>
    </submittedName>
</protein>
<sequence length="92" mass="10806">MEPMEWAQCSPSRGLQDDLTTLVWLFLYIKSPVYVAPIRVPYGLAVHRSYHYAPDIFAKFYQVRQSFLQRNFSTTSTVRSKKNLWFKGVILT</sequence>
<gene>
    <name evidence="1" type="ORF">AVEN_218643_1</name>
</gene>
<evidence type="ECO:0000313" key="1">
    <source>
        <dbReference type="EMBL" id="GBL86891.1"/>
    </source>
</evidence>